<feature type="chain" id="PRO_5043406946" evidence="1">
    <location>
        <begin position="20"/>
        <end position="204"/>
    </location>
</feature>
<comment type="caution">
    <text evidence="2">The sequence shown here is derived from an EMBL/GenBank/DDBJ whole genome shotgun (WGS) entry which is preliminary data.</text>
</comment>
<sequence>MRAPSLFAAFLPLFHFATALPNITGTLLPWEITSLGTFSPSSYPASHPFSRIIFSISDPNNITVAPRHQFGQIGFPPTATNCSVYWNPYSEDPRKADWPLNACSEVSTAKWTFQIREGNINIGKTGTAVTRNFVAAVKLSEHVVLPTGGIWEHKYEGQASFAVGVNMAGACGGSGVCSYGLSERPVLVNQTLVSATCLIGDCDI</sequence>
<name>A0AAV9HXK0_9PEZI</name>
<dbReference type="Proteomes" id="UP001321749">
    <property type="component" value="Unassembled WGS sequence"/>
</dbReference>
<evidence type="ECO:0000256" key="1">
    <source>
        <dbReference type="SAM" id="SignalP"/>
    </source>
</evidence>
<dbReference type="EMBL" id="MU864954">
    <property type="protein sequence ID" value="KAK4463866.1"/>
    <property type="molecule type" value="Genomic_DNA"/>
</dbReference>
<protein>
    <submittedName>
        <fullName evidence="2">Uncharacterized protein</fullName>
    </submittedName>
</protein>
<keyword evidence="3" id="KW-1185">Reference proteome</keyword>
<feature type="signal peptide" evidence="1">
    <location>
        <begin position="1"/>
        <end position="19"/>
    </location>
</feature>
<evidence type="ECO:0000313" key="2">
    <source>
        <dbReference type="EMBL" id="KAK4463866.1"/>
    </source>
</evidence>
<proteinExistence type="predicted"/>
<organism evidence="2 3">
    <name type="scientific">Cladorrhinum samala</name>
    <dbReference type="NCBI Taxonomy" id="585594"/>
    <lineage>
        <taxon>Eukaryota</taxon>
        <taxon>Fungi</taxon>
        <taxon>Dikarya</taxon>
        <taxon>Ascomycota</taxon>
        <taxon>Pezizomycotina</taxon>
        <taxon>Sordariomycetes</taxon>
        <taxon>Sordariomycetidae</taxon>
        <taxon>Sordariales</taxon>
        <taxon>Podosporaceae</taxon>
        <taxon>Cladorrhinum</taxon>
    </lineage>
</organism>
<keyword evidence="1" id="KW-0732">Signal</keyword>
<gene>
    <name evidence="2" type="ORF">QBC42DRAFT_56974</name>
</gene>
<reference evidence="2" key="2">
    <citation type="submission" date="2023-06" db="EMBL/GenBank/DDBJ databases">
        <authorList>
            <consortium name="Lawrence Berkeley National Laboratory"/>
            <person name="Mondo S.J."/>
            <person name="Hensen N."/>
            <person name="Bonometti L."/>
            <person name="Westerberg I."/>
            <person name="Brannstrom I.O."/>
            <person name="Guillou S."/>
            <person name="Cros-Aarteil S."/>
            <person name="Calhoun S."/>
            <person name="Haridas S."/>
            <person name="Kuo A."/>
            <person name="Pangilinan J."/>
            <person name="Riley R."/>
            <person name="Labutti K."/>
            <person name="Andreopoulos B."/>
            <person name="Lipzen A."/>
            <person name="Chen C."/>
            <person name="Yanf M."/>
            <person name="Daum C."/>
            <person name="Ng V."/>
            <person name="Clum A."/>
            <person name="Steindorff A."/>
            <person name="Ohm R."/>
            <person name="Martin F."/>
            <person name="Silar P."/>
            <person name="Natvig D."/>
            <person name="Lalanne C."/>
            <person name="Gautier V."/>
            <person name="Ament-Velasquez S.L."/>
            <person name="Kruys A."/>
            <person name="Hutchinson M.I."/>
            <person name="Powell A.J."/>
            <person name="Barry K."/>
            <person name="Miller A.N."/>
            <person name="Grigoriev I.V."/>
            <person name="Debuchy R."/>
            <person name="Gladieux P."/>
            <person name="Thoren M.H."/>
            <person name="Johannesson H."/>
        </authorList>
    </citation>
    <scope>NUCLEOTIDE SEQUENCE</scope>
    <source>
        <strain evidence="2">PSN324</strain>
    </source>
</reference>
<evidence type="ECO:0000313" key="3">
    <source>
        <dbReference type="Proteomes" id="UP001321749"/>
    </source>
</evidence>
<dbReference type="AlphaFoldDB" id="A0AAV9HXK0"/>
<reference evidence="2" key="1">
    <citation type="journal article" date="2023" name="Mol. Phylogenet. Evol.">
        <title>Genome-scale phylogeny and comparative genomics of the fungal order Sordariales.</title>
        <authorList>
            <person name="Hensen N."/>
            <person name="Bonometti L."/>
            <person name="Westerberg I."/>
            <person name="Brannstrom I.O."/>
            <person name="Guillou S."/>
            <person name="Cros-Aarteil S."/>
            <person name="Calhoun S."/>
            <person name="Haridas S."/>
            <person name="Kuo A."/>
            <person name="Mondo S."/>
            <person name="Pangilinan J."/>
            <person name="Riley R."/>
            <person name="LaButti K."/>
            <person name="Andreopoulos B."/>
            <person name="Lipzen A."/>
            <person name="Chen C."/>
            <person name="Yan M."/>
            <person name="Daum C."/>
            <person name="Ng V."/>
            <person name="Clum A."/>
            <person name="Steindorff A."/>
            <person name="Ohm R.A."/>
            <person name="Martin F."/>
            <person name="Silar P."/>
            <person name="Natvig D.O."/>
            <person name="Lalanne C."/>
            <person name="Gautier V."/>
            <person name="Ament-Velasquez S.L."/>
            <person name="Kruys A."/>
            <person name="Hutchinson M.I."/>
            <person name="Powell A.J."/>
            <person name="Barry K."/>
            <person name="Miller A.N."/>
            <person name="Grigoriev I.V."/>
            <person name="Debuchy R."/>
            <person name="Gladieux P."/>
            <person name="Hiltunen Thoren M."/>
            <person name="Johannesson H."/>
        </authorList>
    </citation>
    <scope>NUCLEOTIDE SEQUENCE</scope>
    <source>
        <strain evidence="2">PSN324</strain>
    </source>
</reference>
<accession>A0AAV9HXK0</accession>